<evidence type="ECO:0000259" key="4">
    <source>
        <dbReference type="PROSITE" id="PS50893"/>
    </source>
</evidence>
<evidence type="ECO:0000313" key="6">
    <source>
        <dbReference type="Proteomes" id="UP000805841"/>
    </source>
</evidence>
<keyword evidence="1" id="KW-0677">Repeat</keyword>
<sequence length="528" mass="59019">MISTANITMQFGPKPLFENVSVKFNNGNRYGLIGANGCGKSTFMKILGGDLEPSGGQVMLEPNVRLGKLRQDQFAYEHFSVIDTVIMGHEELWKVKAERDRIYSLPEMSEADGMKVAELESEFAEMDGYTAESRAGELLLGLGIPLEQHFGPMSEVAPGWKLRVLLAQALFSDPEVLLLDEPTNHLDINTIRWLESVLTVRNSTMVIISHDRHFLNSVCTHMADLDYGELRLFPGNYDEYMTAATQVRERLLSDNAKKKAQIAELQQFVSRFSANASKAKQATSRARQIDKIQLDEVKPSSRVSPYIRFDQAKKLHRQALTLDNVTQGFGAKPLFRGLNLQVEAGERVAIIGPNGIGKTTLLRTLMNELAPDQGQVKWAEAAEPGYYAQDHAHEFESDDTLFDWMGQWTQGEQNIRAALGRMLFSSDDIQKSVKVLSGGEQGRMLFGKLALQRPNVLVMDEPTNHMDMESIEALNLALEHYPGTLLFVSHDREFVSSLATRIIELSPDGVVDFSGTYDDYLRSQGVIV</sequence>
<keyword evidence="3" id="KW-0067">ATP-binding</keyword>
<keyword evidence="6" id="KW-1185">Reference proteome</keyword>
<evidence type="ECO:0000256" key="1">
    <source>
        <dbReference type="ARBA" id="ARBA00022737"/>
    </source>
</evidence>
<comment type="caution">
    <text evidence="5">The sequence shown here is derived from an EMBL/GenBank/DDBJ whole genome shotgun (WGS) entry which is preliminary data.</text>
</comment>
<dbReference type="Gene3D" id="3.40.50.300">
    <property type="entry name" value="P-loop containing nucleotide triphosphate hydrolases"/>
    <property type="match status" value="2"/>
</dbReference>
<dbReference type="InterPro" id="IPR003593">
    <property type="entry name" value="AAA+_ATPase"/>
</dbReference>
<gene>
    <name evidence="5" type="ORF">HAQ05_18400</name>
</gene>
<protein>
    <submittedName>
        <fullName evidence="5">ABC-F family ATPase</fullName>
    </submittedName>
</protein>
<dbReference type="SMART" id="SM00382">
    <property type="entry name" value="AAA"/>
    <property type="match status" value="2"/>
</dbReference>
<dbReference type="InterPro" id="IPR050611">
    <property type="entry name" value="ABCF"/>
</dbReference>
<name>A0ABR7Z5H5_9PSED</name>
<dbReference type="Pfam" id="PF00005">
    <property type="entry name" value="ABC_tran"/>
    <property type="match status" value="2"/>
</dbReference>
<dbReference type="CDD" id="cd03221">
    <property type="entry name" value="ABCF_EF-3"/>
    <property type="match status" value="2"/>
</dbReference>
<accession>A0ABR7Z5H5</accession>
<dbReference type="InterPro" id="IPR032781">
    <property type="entry name" value="ABC_tran_Xtn"/>
</dbReference>
<dbReference type="PROSITE" id="PS50893">
    <property type="entry name" value="ABC_TRANSPORTER_2"/>
    <property type="match status" value="2"/>
</dbReference>
<dbReference type="InterPro" id="IPR003439">
    <property type="entry name" value="ABC_transporter-like_ATP-bd"/>
</dbReference>
<evidence type="ECO:0000256" key="2">
    <source>
        <dbReference type="ARBA" id="ARBA00022741"/>
    </source>
</evidence>
<dbReference type="PANTHER" id="PTHR19211">
    <property type="entry name" value="ATP-BINDING TRANSPORT PROTEIN-RELATED"/>
    <property type="match status" value="1"/>
</dbReference>
<dbReference type="Pfam" id="PF12848">
    <property type="entry name" value="ABC_tran_Xtn"/>
    <property type="match status" value="1"/>
</dbReference>
<dbReference type="Proteomes" id="UP000805841">
    <property type="component" value="Unassembled WGS sequence"/>
</dbReference>
<proteinExistence type="predicted"/>
<dbReference type="NCBIfam" id="NF011646">
    <property type="entry name" value="PRK15064.1"/>
    <property type="match status" value="1"/>
</dbReference>
<dbReference type="InterPro" id="IPR027417">
    <property type="entry name" value="P-loop_NTPase"/>
</dbReference>
<feature type="domain" description="ABC transporter" evidence="4">
    <location>
        <begin position="320"/>
        <end position="528"/>
    </location>
</feature>
<reference evidence="5 6" key="1">
    <citation type="journal article" date="2020" name="Insects">
        <title>Bacteria Belonging to Pseudomonas typographi sp. nov. from the Bark Beetle Ips typographus Have Genomic Potential to Aid in the Host Ecology.</title>
        <authorList>
            <person name="Peral-Aranega E."/>
            <person name="Saati-Santamaria Z."/>
            <person name="Kolarik M."/>
            <person name="Rivas R."/>
            <person name="Garcia-Fraile P."/>
        </authorList>
    </citation>
    <scope>NUCLEOTIDE SEQUENCE [LARGE SCALE GENOMIC DNA]</scope>
    <source>
        <strain evidence="5 6">CA3A</strain>
    </source>
</reference>
<keyword evidence="2" id="KW-0547">Nucleotide-binding</keyword>
<feature type="domain" description="ABC transporter" evidence="4">
    <location>
        <begin position="2"/>
        <end position="252"/>
    </location>
</feature>
<dbReference type="PANTHER" id="PTHR19211:SF96">
    <property type="entry name" value="ATP-BINDING PROTEIN YBIT-RELATED"/>
    <property type="match status" value="1"/>
</dbReference>
<evidence type="ECO:0000256" key="3">
    <source>
        <dbReference type="ARBA" id="ARBA00022840"/>
    </source>
</evidence>
<evidence type="ECO:0000313" key="5">
    <source>
        <dbReference type="EMBL" id="MBD1600662.1"/>
    </source>
</evidence>
<organism evidence="5 6">
    <name type="scientific">Pseudomonas typographi</name>
    <dbReference type="NCBI Taxonomy" id="2715964"/>
    <lineage>
        <taxon>Bacteria</taxon>
        <taxon>Pseudomonadati</taxon>
        <taxon>Pseudomonadota</taxon>
        <taxon>Gammaproteobacteria</taxon>
        <taxon>Pseudomonadales</taxon>
        <taxon>Pseudomonadaceae</taxon>
        <taxon>Pseudomonas</taxon>
    </lineage>
</organism>
<dbReference type="RefSeq" id="WP_190423155.1">
    <property type="nucleotide sequence ID" value="NZ_JAAOCA010000024.1"/>
</dbReference>
<dbReference type="SUPFAM" id="SSF52540">
    <property type="entry name" value="P-loop containing nucleoside triphosphate hydrolases"/>
    <property type="match status" value="2"/>
</dbReference>
<dbReference type="EMBL" id="JAAOCA010000024">
    <property type="protein sequence ID" value="MBD1600662.1"/>
    <property type="molecule type" value="Genomic_DNA"/>
</dbReference>